<comment type="caution">
    <text evidence="4">The sequence shown here is derived from an EMBL/GenBank/DDBJ whole genome shotgun (WGS) entry which is preliminary data.</text>
</comment>
<gene>
    <name evidence="4" type="ORF">U0070_015530</name>
</gene>
<comment type="similarity">
    <text evidence="1">Belongs to the FAM135 family.</text>
</comment>
<feature type="compositionally biased region" description="Polar residues" evidence="2">
    <location>
        <begin position="825"/>
        <end position="834"/>
    </location>
</feature>
<name>A0AAW0IFT7_MYOGA</name>
<feature type="compositionally biased region" description="Basic and acidic residues" evidence="2">
    <location>
        <begin position="165"/>
        <end position="175"/>
    </location>
</feature>
<organism evidence="4 5">
    <name type="scientific">Myodes glareolus</name>
    <name type="common">Bank vole</name>
    <name type="synonym">Clethrionomys glareolus</name>
    <dbReference type="NCBI Taxonomy" id="447135"/>
    <lineage>
        <taxon>Eukaryota</taxon>
        <taxon>Metazoa</taxon>
        <taxon>Chordata</taxon>
        <taxon>Craniata</taxon>
        <taxon>Vertebrata</taxon>
        <taxon>Euteleostomi</taxon>
        <taxon>Mammalia</taxon>
        <taxon>Eutheria</taxon>
        <taxon>Euarchontoglires</taxon>
        <taxon>Glires</taxon>
        <taxon>Rodentia</taxon>
        <taxon>Myomorpha</taxon>
        <taxon>Muroidea</taxon>
        <taxon>Cricetidae</taxon>
        <taxon>Arvicolinae</taxon>
        <taxon>Myodes</taxon>
    </lineage>
</organism>
<dbReference type="Gene3D" id="3.40.50.1820">
    <property type="entry name" value="alpha/beta hydrolase"/>
    <property type="match status" value="1"/>
</dbReference>
<sequence length="1531" mass="169489">MSKESSSLHSACVHESAVHSRVFQILYRNEEVPVNDAMLFRAHLLLDGERVEDALSEVEFQLKVDLHFTDSEQQLRDATGTPMISSRTLGLHFHPRRGLHHQVPVMFDYFHLSVISVTIHAALVALQQPLIRKEAVPFTDHPVSPITSLVPSMSPGTPQTLNERVSNKRKAEDQQGYRQEQQMWHERQGGAKGSFYVPSENCIQHAHKWHRDLCLLLLHAYQGLRLYFLVIMRDIPELPTMELEALAVEETLSQLCSELQSQNRVPQLKSQSCNIATLQIPFLGLSYFDHRWMRLPNGTGFNGNLYLVIVNIMASVPGTFVLDNFVTSGDCSGLESNLSPTTITTLYLETAVCFAPSARKLEHRSRAGGLEQHKRARSLTDTLLPLQMLNNPEKIAEQISKDLAWLASHLMALWTQFLDTVTLHSQVTTYLTQEHHTLRVRRFSEAFFYMEHQKLAVLTFQENLIQTHSQLSLDIRNSEYLTSMPPLPAECLDIDGDWNTLPVIFEDRYVDCPVSGHNLRVYPNFDIPVTSPAIMNLKGKEKNLINQKSTSKKDLPLSTTKAPQLNSDEDVIRCPEMEENVSTQNPVDVCSESQVYLTIGEFQNKAVMPEGECWTGPRSDAVRESDGGIHRRSPGPEDGKTPALTYIDVKSSNKNHPKAESMQGLNVQHEPRRSQDSYDLVKTLPNKAGAGTSQNNAVSLNETAALEFRTLGRGADQEGKPVLLSLKLTPAEPCDSLNTMHREPSDTASSLQDHAEEQEDLSALSGIIKRSASIISDSGIESEPSSVAWSEARSRVLELPSDREVLHQVVRRHAHHRNSLEGGHTESNTSLPSGIQASLTSISSLPFEDEERELALTKLTKSVSAPQISSPEDTAEGTDTMKHTGGFSEDLDSSSKDNSSPGHSSHSSGDSRVQDVRAGHSLADITLESDRAQGPGYIDIPKGQENQSDPQGPCCLDSTAGDIPSVETKGLNLKIPCSIVLENSRTRSFQRTVVETTKGKPKESSGGKHILPNHSILEARAVSHNRVPEIRSVAALEAGNLNSTGVRTGSSSVNDAMPLNRRHNASLEVKHEAGTVCPTVTHAIASQVSRNQELKAGTSISGSHLNSAEAFTLDSLKAVEVVNLSVSCTATCLPFSSVPKETPARAGLSSKQSLAPITHQPLGSFGVVSTHSSKLEDEVSERMFSFYQAKEKFKKELKIGGFLYSDLSVLASDMPYFPPEEEEENLEDGIHLVVCVHGLDGNSADLRLVKTFIELGLPGGKLDFLMSEKNQMDTFADFDTMTDRLLDEIIQHIQLYNLSISRIRTLPSNERVSASASSHPRAVVPCRHSHVSLLPLNSFIGHSLGNIIIRSVLTRPRFRYYLNKLHTFLSLSGPHLGTLYNNSTLVSTGLWLMQKLKKSGSLLQLTFRDNADLRKCFLYQLSQKTGLQYFKNVVLVASPQDRYVPFHSARIEMCKTALKDRHTGPVYAEMINNLLGPLVEAKGCTLIRHNVFHALPNTANTLIGRAAHIAVLDSELFLEKFFLVAGLNYFK</sequence>
<dbReference type="InterPro" id="IPR044294">
    <property type="entry name" value="Lipase-like"/>
</dbReference>
<dbReference type="SUPFAM" id="SSF53474">
    <property type="entry name" value="alpha/beta-Hydrolases"/>
    <property type="match status" value="1"/>
</dbReference>
<keyword evidence="5" id="KW-1185">Reference proteome</keyword>
<feature type="region of interest" description="Disordered" evidence="2">
    <location>
        <begin position="147"/>
        <end position="184"/>
    </location>
</feature>
<dbReference type="PANTHER" id="PTHR12482:SF3">
    <property type="entry name" value="PROTEIN FAM135B"/>
    <property type="match status" value="1"/>
</dbReference>
<accession>A0AAW0IFT7</accession>
<feature type="compositionally biased region" description="Basic and acidic residues" evidence="2">
    <location>
        <begin position="620"/>
        <end position="640"/>
    </location>
</feature>
<feature type="region of interest" description="Disordered" evidence="2">
    <location>
        <begin position="616"/>
        <end position="676"/>
    </location>
</feature>
<evidence type="ECO:0000256" key="2">
    <source>
        <dbReference type="SAM" id="MobiDB-lite"/>
    </source>
</evidence>
<dbReference type="EMBL" id="JBBHLL010000137">
    <property type="protein sequence ID" value="KAK7813333.1"/>
    <property type="molecule type" value="Genomic_DNA"/>
</dbReference>
<evidence type="ECO:0000256" key="1">
    <source>
        <dbReference type="ARBA" id="ARBA00007949"/>
    </source>
</evidence>
<dbReference type="Proteomes" id="UP001488838">
    <property type="component" value="Unassembled WGS sequence"/>
</dbReference>
<evidence type="ECO:0000259" key="3">
    <source>
        <dbReference type="Pfam" id="PF05057"/>
    </source>
</evidence>
<feature type="compositionally biased region" description="Low complexity" evidence="2">
    <location>
        <begin position="896"/>
        <end position="911"/>
    </location>
</feature>
<feature type="region of interest" description="Disordered" evidence="2">
    <location>
        <begin position="813"/>
        <end position="834"/>
    </location>
</feature>
<feature type="compositionally biased region" description="Polar residues" evidence="2">
    <location>
        <begin position="147"/>
        <end position="164"/>
    </location>
</feature>
<reference evidence="4 5" key="1">
    <citation type="journal article" date="2023" name="bioRxiv">
        <title>Conserved and derived expression patterns and positive selection on dental genes reveal complex evolutionary context of ever-growing rodent molars.</title>
        <authorList>
            <person name="Calamari Z.T."/>
            <person name="Song A."/>
            <person name="Cohen E."/>
            <person name="Akter M."/>
            <person name="Roy R.D."/>
            <person name="Hallikas O."/>
            <person name="Christensen M.M."/>
            <person name="Li P."/>
            <person name="Marangoni P."/>
            <person name="Jernvall J."/>
            <person name="Klein O.D."/>
        </authorList>
    </citation>
    <scope>NUCLEOTIDE SEQUENCE [LARGE SCALE GENOMIC DNA]</scope>
    <source>
        <strain evidence="4">V071</strain>
    </source>
</reference>
<proteinExistence type="inferred from homology"/>
<feature type="region of interest" description="Disordered" evidence="2">
    <location>
        <begin position="858"/>
        <end position="951"/>
    </location>
</feature>
<evidence type="ECO:0000313" key="4">
    <source>
        <dbReference type="EMBL" id="KAK7813333.1"/>
    </source>
</evidence>
<feature type="region of interest" description="Disordered" evidence="2">
    <location>
        <begin position="734"/>
        <end position="760"/>
    </location>
</feature>
<dbReference type="InterPro" id="IPR007751">
    <property type="entry name" value="DUF676_lipase-like"/>
</dbReference>
<feature type="compositionally biased region" description="Polar residues" evidence="2">
    <location>
        <begin position="859"/>
        <end position="872"/>
    </location>
</feature>
<feature type="domain" description="DUF676" evidence="3">
    <location>
        <begin position="1338"/>
        <end position="1455"/>
    </location>
</feature>
<dbReference type="Pfam" id="PF05057">
    <property type="entry name" value="DUF676"/>
    <property type="match status" value="2"/>
</dbReference>
<feature type="domain" description="DUF676" evidence="3">
    <location>
        <begin position="1228"/>
        <end position="1303"/>
    </location>
</feature>
<dbReference type="InterPro" id="IPR022122">
    <property type="entry name" value="DUF3657"/>
</dbReference>
<dbReference type="PANTHER" id="PTHR12482">
    <property type="entry name" value="LIPASE ROG1-RELATED-RELATED"/>
    <property type="match status" value="1"/>
</dbReference>
<protein>
    <recommendedName>
        <fullName evidence="3">DUF676 domain-containing protein</fullName>
    </recommendedName>
</protein>
<evidence type="ECO:0000313" key="5">
    <source>
        <dbReference type="Proteomes" id="UP001488838"/>
    </source>
</evidence>
<dbReference type="Pfam" id="PF12394">
    <property type="entry name" value="DUF3657"/>
    <property type="match status" value="1"/>
</dbReference>
<dbReference type="InterPro" id="IPR029058">
    <property type="entry name" value="AB_hydrolase_fold"/>
</dbReference>